<dbReference type="Proteomes" id="UP000004358">
    <property type="component" value="Unassembled WGS sequence"/>
</dbReference>
<dbReference type="EMBL" id="AANZ01000005">
    <property type="protein sequence ID" value="EAQ81278.1"/>
    <property type="molecule type" value="Genomic_DNA"/>
</dbReference>
<dbReference type="InterPro" id="IPR016024">
    <property type="entry name" value="ARM-type_fold"/>
</dbReference>
<accession>A3ZQ05</accession>
<dbReference type="OrthoDB" id="9554107at2"/>
<organism evidence="1 2">
    <name type="scientific">Blastopirellula marina DSM 3645</name>
    <dbReference type="NCBI Taxonomy" id="314230"/>
    <lineage>
        <taxon>Bacteria</taxon>
        <taxon>Pseudomonadati</taxon>
        <taxon>Planctomycetota</taxon>
        <taxon>Planctomycetia</taxon>
        <taxon>Pirellulales</taxon>
        <taxon>Pirellulaceae</taxon>
        <taxon>Blastopirellula</taxon>
    </lineage>
</organism>
<name>A3ZQ05_9BACT</name>
<dbReference type="HOGENOM" id="CLU_2092055_0_0_0"/>
<dbReference type="SUPFAM" id="SSF48371">
    <property type="entry name" value="ARM repeat"/>
    <property type="match status" value="1"/>
</dbReference>
<protein>
    <recommendedName>
        <fullName evidence="3">HEAT repeat domain-containing protein</fullName>
    </recommendedName>
</protein>
<gene>
    <name evidence="1" type="ORF">DSM3645_22841</name>
</gene>
<proteinExistence type="predicted"/>
<dbReference type="RefSeq" id="WP_002652467.1">
    <property type="nucleotide sequence ID" value="NZ_CH672376.1"/>
</dbReference>
<evidence type="ECO:0000313" key="2">
    <source>
        <dbReference type="Proteomes" id="UP000004358"/>
    </source>
</evidence>
<reference evidence="1 2" key="1">
    <citation type="submission" date="2006-02" db="EMBL/GenBank/DDBJ databases">
        <authorList>
            <person name="Amann R."/>
            <person name="Ferriera S."/>
            <person name="Johnson J."/>
            <person name="Kravitz S."/>
            <person name="Halpern A."/>
            <person name="Remington K."/>
            <person name="Beeson K."/>
            <person name="Tran B."/>
            <person name="Rogers Y.-H."/>
            <person name="Friedman R."/>
            <person name="Venter J.C."/>
        </authorList>
    </citation>
    <scope>NUCLEOTIDE SEQUENCE [LARGE SCALE GENOMIC DNA]</scope>
    <source>
        <strain evidence="1 2">DSM 3645</strain>
    </source>
</reference>
<sequence>MNPTEFAQAIQMLRSEDPMTYEEGYHWLQGDNLIQHIDEIVVLLQAETDPPTRAKFVELLGDADLAQYVPRLVQELSHDCREVRFWAYNQLSLSEHLIAREQADAYRLTHPGEDFF</sequence>
<dbReference type="AlphaFoldDB" id="A3ZQ05"/>
<comment type="caution">
    <text evidence="1">The sequence shown here is derived from an EMBL/GenBank/DDBJ whole genome shotgun (WGS) entry which is preliminary data.</text>
</comment>
<evidence type="ECO:0000313" key="1">
    <source>
        <dbReference type="EMBL" id="EAQ81278.1"/>
    </source>
</evidence>
<evidence type="ECO:0008006" key="3">
    <source>
        <dbReference type="Google" id="ProtNLM"/>
    </source>
</evidence>